<gene>
    <name evidence="2" type="ORF">C1E23_10390</name>
</gene>
<reference evidence="2 3" key="1">
    <citation type="submission" date="2018-01" db="EMBL/GenBank/DDBJ databases">
        <title>Co-occurrence of chitin degradation, pigmentation and bioactivity in marine Pseudoalteromonas.</title>
        <authorList>
            <person name="Paulsen S."/>
            <person name="Gram L."/>
            <person name="Machado H."/>
        </authorList>
    </citation>
    <scope>NUCLEOTIDE SEQUENCE [LARGE SCALE GENOMIC DNA]</scope>
    <source>
        <strain evidence="2 3">S3898</strain>
    </source>
</reference>
<sequence length="176" mass="19243">MSEVTPETASDAVSQPENQFLNGRENEAKAMEQSLAQTDLENDFIPPEQAEPQNEEFSEQSQPDNMSPEMVAGVAHMALGTYEAMMQSMVGKAFKLPDDMKAEAVEKYAPIIAKYGPSAIGTFGQYKDEVMAGLFTIALVRESFSQVKQIKAESALKEKQQTQPQTANDVVSEDAA</sequence>
<dbReference type="EMBL" id="PPSX01000036">
    <property type="protein sequence ID" value="RZQ53034.1"/>
    <property type="molecule type" value="Genomic_DNA"/>
</dbReference>
<feature type="region of interest" description="Disordered" evidence="1">
    <location>
        <begin position="1"/>
        <end position="67"/>
    </location>
</feature>
<dbReference type="RefSeq" id="WP_130255499.1">
    <property type="nucleotide sequence ID" value="NZ_PPSX01000036.1"/>
</dbReference>
<name>A0A4Q7ILF1_9GAMM</name>
<evidence type="ECO:0000313" key="2">
    <source>
        <dbReference type="EMBL" id="RZQ53034.1"/>
    </source>
</evidence>
<dbReference type="Proteomes" id="UP000291338">
    <property type="component" value="Unassembled WGS sequence"/>
</dbReference>
<evidence type="ECO:0000313" key="3">
    <source>
        <dbReference type="Proteomes" id="UP000291338"/>
    </source>
</evidence>
<accession>A0A4Q7ILF1</accession>
<evidence type="ECO:0000256" key="1">
    <source>
        <dbReference type="SAM" id="MobiDB-lite"/>
    </source>
</evidence>
<dbReference type="AlphaFoldDB" id="A0A4Q7ILF1"/>
<proteinExistence type="predicted"/>
<comment type="caution">
    <text evidence="2">The sequence shown here is derived from an EMBL/GenBank/DDBJ whole genome shotgun (WGS) entry which is preliminary data.</text>
</comment>
<organism evidence="2 3">
    <name type="scientific">Pseudoalteromonas phenolica</name>
    <dbReference type="NCBI Taxonomy" id="161398"/>
    <lineage>
        <taxon>Bacteria</taxon>
        <taxon>Pseudomonadati</taxon>
        <taxon>Pseudomonadota</taxon>
        <taxon>Gammaproteobacteria</taxon>
        <taxon>Alteromonadales</taxon>
        <taxon>Pseudoalteromonadaceae</taxon>
        <taxon>Pseudoalteromonas</taxon>
    </lineage>
</organism>
<feature type="region of interest" description="Disordered" evidence="1">
    <location>
        <begin position="154"/>
        <end position="176"/>
    </location>
</feature>
<protein>
    <submittedName>
        <fullName evidence="2">Uncharacterized protein</fullName>
    </submittedName>
</protein>
<feature type="compositionally biased region" description="Polar residues" evidence="1">
    <location>
        <begin position="1"/>
        <end position="21"/>
    </location>
</feature>